<dbReference type="PANTHER" id="PTHR40396:SF1">
    <property type="entry name" value="ATPASE AAA-TYPE CORE DOMAIN-CONTAINING PROTEIN"/>
    <property type="match status" value="1"/>
</dbReference>
<gene>
    <name evidence="2" type="ORF">D6B99_08010</name>
</gene>
<reference evidence="2 3" key="1">
    <citation type="submission" date="2018-09" db="EMBL/GenBank/DDBJ databases">
        <title>Arachidicoccus sp. nov., a bacterium isolated from soil.</title>
        <authorList>
            <person name="Weon H.-Y."/>
            <person name="Kwon S.-W."/>
            <person name="Lee S.A."/>
        </authorList>
    </citation>
    <scope>NUCLEOTIDE SEQUENCE [LARGE SCALE GENOMIC DNA]</scope>
    <source>
        <strain evidence="2 3">KIS59-12</strain>
    </source>
</reference>
<proteinExistence type="predicted"/>
<dbReference type="InterPro" id="IPR027417">
    <property type="entry name" value="P-loop_NTPase"/>
</dbReference>
<keyword evidence="2" id="KW-0547">Nucleotide-binding</keyword>
<dbReference type="InterPro" id="IPR003959">
    <property type="entry name" value="ATPase_AAA_core"/>
</dbReference>
<evidence type="ECO:0000259" key="1">
    <source>
        <dbReference type="Pfam" id="PF13304"/>
    </source>
</evidence>
<dbReference type="SUPFAM" id="SSF52540">
    <property type="entry name" value="P-loop containing nucleoside triphosphate hydrolases"/>
    <property type="match status" value="1"/>
</dbReference>
<dbReference type="Pfam" id="PF13304">
    <property type="entry name" value="AAA_21"/>
    <property type="match status" value="1"/>
</dbReference>
<evidence type="ECO:0000313" key="3">
    <source>
        <dbReference type="Proteomes" id="UP000266118"/>
    </source>
</evidence>
<dbReference type="KEGG" id="ark:D6B99_08010"/>
<feature type="domain" description="ATPase AAA-type core" evidence="1">
    <location>
        <begin position="46"/>
        <end position="393"/>
    </location>
</feature>
<protein>
    <submittedName>
        <fullName evidence="2">ATP-binding protein</fullName>
    </submittedName>
</protein>
<dbReference type="GO" id="GO:0005524">
    <property type="term" value="F:ATP binding"/>
    <property type="evidence" value="ECO:0007669"/>
    <property type="project" value="UniProtKB-KW"/>
</dbReference>
<dbReference type="AlphaFoldDB" id="A0A386HQ34"/>
<organism evidence="2 3">
    <name type="scientific">Arachidicoccus soli</name>
    <dbReference type="NCBI Taxonomy" id="2341117"/>
    <lineage>
        <taxon>Bacteria</taxon>
        <taxon>Pseudomonadati</taxon>
        <taxon>Bacteroidota</taxon>
        <taxon>Chitinophagia</taxon>
        <taxon>Chitinophagales</taxon>
        <taxon>Chitinophagaceae</taxon>
        <taxon>Arachidicoccus</taxon>
    </lineage>
</organism>
<keyword evidence="2" id="KW-0067">ATP-binding</keyword>
<dbReference type="EMBL" id="CP032489">
    <property type="protein sequence ID" value="AYD47551.1"/>
    <property type="molecule type" value="Genomic_DNA"/>
</dbReference>
<dbReference type="Proteomes" id="UP000266118">
    <property type="component" value="Chromosome"/>
</dbReference>
<dbReference type="PANTHER" id="PTHR40396">
    <property type="entry name" value="ATPASE-LIKE PROTEIN"/>
    <property type="match status" value="1"/>
</dbReference>
<keyword evidence="3" id="KW-1185">Reference proteome</keyword>
<accession>A0A386HQ34</accession>
<sequence length="456" mass="53081">MLIRFSVENFLSFSDRQKFSMLPGKGSLKADHKTSKLNGISVLKTAVLFGANASGKSNLIKAIDFGKKMVLRGNKPEKPIDYQKFRLDKQSNINDSRIEYEIQHKGKNYAYGFIFNNELIKEEWLYEIGAKKEIKIFERNFSNKELFDLNYILQKLKKEEEKQFLRFIAKGTPNNQLFLTEIRTRKVRENVSKIDDLLNVIDWFQNSLKVIFPDDKYNEGLKFELKQDVELLTTFEEFLSYFDTGIDGVCLEKVDSENIDIPKPLLEKIREDLLSKKSENIRASIISKGNTTYFLSVKNNDIVTEKFMTKHKVKNANNPEKFDTSNESDGTNRIMDFIPLLMDLLKGDNVFIIDEMERSLHPNLIYDLLDLFLSKSTGINSQLILASHESSLLTQKLLRKDEIWFAVKDNYGASRLHSLEEYNVRFDKEIRKDYLLGRFKAIPRIGNRNKLTVINK</sequence>
<evidence type="ECO:0000313" key="2">
    <source>
        <dbReference type="EMBL" id="AYD47551.1"/>
    </source>
</evidence>
<dbReference type="GO" id="GO:0016887">
    <property type="term" value="F:ATP hydrolysis activity"/>
    <property type="evidence" value="ECO:0007669"/>
    <property type="project" value="InterPro"/>
</dbReference>
<dbReference type="Gene3D" id="3.40.50.300">
    <property type="entry name" value="P-loop containing nucleotide triphosphate hydrolases"/>
    <property type="match status" value="2"/>
</dbReference>
<dbReference type="OrthoDB" id="9809324at2"/>
<name>A0A386HQ34_9BACT</name>